<feature type="transmembrane region" description="Helical" evidence="10">
    <location>
        <begin position="404"/>
        <end position="425"/>
    </location>
</feature>
<feature type="domain" description="Na+/H+ antiporter MnhB subunit-related protein" evidence="13">
    <location>
        <begin position="781"/>
        <end position="902"/>
    </location>
</feature>
<evidence type="ECO:0000259" key="13">
    <source>
        <dbReference type="Pfam" id="PF04039"/>
    </source>
</evidence>
<feature type="domain" description="MrpA C-terminal/MbhD" evidence="14">
    <location>
        <begin position="602"/>
        <end position="665"/>
    </location>
</feature>
<dbReference type="InterPro" id="IPR007182">
    <property type="entry name" value="MnhB"/>
</dbReference>
<accession>A0AA97LWK2</accession>
<evidence type="ECO:0000256" key="4">
    <source>
        <dbReference type="ARBA" id="ARBA00022475"/>
    </source>
</evidence>
<comment type="subcellular location">
    <subcellularLocation>
        <location evidence="1">Cell membrane</location>
        <topology evidence="1">Multi-pass membrane protein</topology>
    </subcellularLocation>
    <subcellularLocation>
        <location evidence="9">Membrane</location>
        <topology evidence="9">Multi-pass membrane protein</topology>
    </subcellularLocation>
</comment>
<feature type="domain" description="NADH-Ubiquinone oxidoreductase (complex I) chain 5 N-terminal" evidence="12">
    <location>
        <begin position="63"/>
        <end position="103"/>
    </location>
</feature>
<keyword evidence="3" id="KW-0050">Antiport</keyword>
<gene>
    <name evidence="16" type="ORF">NI17_021925</name>
</gene>
<keyword evidence="8 10" id="KW-0472">Membrane</keyword>
<feature type="domain" description="MrpA C-terminal/MbhE" evidence="15">
    <location>
        <begin position="679"/>
        <end position="759"/>
    </location>
</feature>
<feature type="transmembrane region" description="Helical" evidence="10">
    <location>
        <begin position="563"/>
        <end position="582"/>
    </location>
</feature>
<evidence type="ECO:0000256" key="7">
    <source>
        <dbReference type="ARBA" id="ARBA00023065"/>
    </source>
</evidence>
<dbReference type="InterPro" id="IPR050616">
    <property type="entry name" value="CPA3_Na-H_Antiporter_A"/>
</dbReference>
<feature type="transmembrane region" description="Helical" evidence="10">
    <location>
        <begin position="446"/>
        <end position="466"/>
    </location>
</feature>
<evidence type="ECO:0000256" key="3">
    <source>
        <dbReference type="ARBA" id="ARBA00022449"/>
    </source>
</evidence>
<protein>
    <submittedName>
        <fullName evidence="16">DUF4040 domain-containing protein</fullName>
    </submittedName>
</protein>
<feature type="transmembrane region" description="Helical" evidence="10">
    <location>
        <begin position="881"/>
        <end position="904"/>
    </location>
</feature>
<evidence type="ECO:0000259" key="14">
    <source>
        <dbReference type="Pfam" id="PF13244"/>
    </source>
</evidence>
<feature type="transmembrane region" description="Helical" evidence="10">
    <location>
        <begin position="617"/>
        <end position="636"/>
    </location>
</feature>
<dbReference type="Proteomes" id="UP000265719">
    <property type="component" value="Chromosome"/>
</dbReference>
<keyword evidence="5 9" id="KW-0812">Transmembrane</keyword>
<dbReference type="Pfam" id="PF20501">
    <property type="entry name" value="MbhE"/>
    <property type="match status" value="1"/>
</dbReference>
<dbReference type="KEGG" id="thao:NI17_021925"/>
<dbReference type="GO" id="GO:0005886">
    <property type="term" value="C:plasma membrane"/>
    <property type="evidence" value="ECO:0007669"/>
    <property type="project" value="UniProtKB-SubCell"/>
</dbReference>
<feature type="transmembrane region" description="Helical" evidence="10">
    <location>
        <begin position="365"/>
        <end position="384"/>
    </location>
</feature>
<dbReference type="InterPro" id="IPR001516">
    <property type="entry name" value="Proton_antipo_N"/>
</dbReference>
<dbReference type="InterPro" id="IPR025383">
    <property type="entry name" value="MrpA_C/MbhD"/>
</dbReference>
<feature type="transmembrane region" description="Helical" evidence="10">
    <location>
        <begin position="268"/>
        <end position="288"/>
    </location>
</feature>
<dbReference type="PRINTS" id="PR01434">
    <property type="entry name" value="NADHDHGNASE5"/>
</dbReference>
<keyword evidence="4" id="KW-1003">Cell membrane</keyword>
<feature type="transmembrane region" description="Helical" evidence="10">
    <location>
        <begin position="642"/>
        <end position="664"/>
    </location>
</feature>
<evidence type="ECO:0000259" key="12">
    <source>
        <dbReference type="Pfam" id="PF00662"/>
    </source>
</evidence>
<evidence type="ECO:0000256" key="6">
    <source>
        <dbReference type="ARBA" id="ARBA00022989"/>
    </source>
</evidence>
<evidence type="ECO:0000256" key="8">
    <source>
        <dbReference type="ARBA" id="ARBA00023136"/>
    </source>
</evidence>
<reference evidence="16" key="1">
    <citation type="submission" date="2020-10" db="EMBL/GenBank/DDBJ databases">
        <title>De novo genome project of the cellulose decomposer Thermobifida halotolerans type strain.</title>
        <authorList>
            <person name="Nagy I."/>
            <person name="Horvath B."/>
            <person name="Kukolya J."/>
            <person name="Nagy I."/>
            <person name="Orsini M."/>
        </authorList>
    </citation>
    <scope>NUCLEOTIDE SEQUENCE</scope>
    <source>
        <strain evidence="16">DSM 44931</strain>
    </source>
</reference>
<evidence type="ECO:0000313" key="16">
    <source>
        <dbReference type="EMBL" id="UOE19355.1"/>
    </source>
</evidence>
<name>A0AA97LWK2_9ACTN</name>
<feature type="transmembrane region" description="Helical" evidence="10">
    <location>
        <begin position="737"/>
        <end position="756"/>
    </location>
</feature>
<dbReference type="Pfam" id="PF00361">
    <property type="entry name" value="Proton_antipo_M"/>
    <property type="match status" value="1"/>
</dbReference>
<organism evidence="16 17">
    <name type="scientific">Thermobifida halotolerans</name>
    <dbReference type="NCBI Taxonomy" id="483545"/>
    <lineage>
        <taxon>Bacteria</taxon>
        <taxon>Bacillati</taxon>
        <taxon>Actinomycetota</taxon>
        <taxon>Actinomycetes</taxon>
        <taxon>Streptosporangiales</taxon>
        <taxon>Nocardiopsidaceae</taxon>
        <taxon>Thermobifida</taxon>
    </lineage>
</organism>
<feature type="transmembrane region" description="Helical" evidence="10">
    <location>
        <begin position="27"/>
        <end position="44"/>
    </location>
</feature>
<feature type="transmembrane region" description="Helical" evidence="10">
    <location>
        <begin position="499"/>
        <end position="515"/>
    </location>
</feature>
<sequence length="923" mass="96546">MVLVWTLVALGGAALIAQPLQHRLGRTTGWPLAALFLALLGAFASQAPTVLAGRPVILEFPWIATLDVAFRLRLDGLSLMFCFIVLGVGTLILAYCTRYFPKHAPDRGLFALLCLFAMAMLGLVLADDLLLLFVFWELTTISSFFLIGGAGPSAVLPARQALLTTVSGGLALLGAVVLVSVTAGTTRISLLLENPELLPDGGPGVALVLLVFLAAVAKSAQVPLHFWLPAAMAASTPVSAYLHAATMVKAGIYLLMRLSPAFSGRPLWIVLLLTTGLVTALLGATLALKQHDLKALLAYSTVSQLGFLVALIGVGTPEAFEAATVHTVAHALFKATLFMLVGIIDHEAGSRDVRRLNGLRKTMPVTAALTALAALSLAGIPPALGFVSKEKILAAFLEVSGPPWLGEALAGVAVLASALTFAYGFRLFHGTFIGPLTQPSLHEPTWQFLLPAAVAAVAGIVLGFAVPVLDPLVEEVIAATHGIVTDPHLTLWPGLSPELLLSALTILLGTVLFLARHPVDRWLHRWDTPVRAEDLFDRGHDSVVHLGAGVGAPTAGFAPVRHLLPVLALLVALGVSALLLRPPLGPRISGATVVEDWFLAAIITSTVAGLMVARSRVAAVSLMGLVGFVVSVWFLLLGAPDLALTQLLIEVLTVAVAVLVLRRLPTSFHPVRRTRTAVVLGVAVACGAVAAAGTYAFTGRRELSPGGRYFLTETEELTGGSNAVNTVLVDFRALDTLGEVTVLAVVALGLAALLHGTSPSGWTGPRTGGGPIHNEADNLMVIRVWVRLLSPIVVALSVYLLFRGHYSPGGGFVAGLVGGAGIALAHVSAPGAPLLSERRLGPPLVGFGLLVAALTGLLGFVEGSYLRSLHGEVALFDLTVGVSTALLFDVGLYLVVIGLVVTAVNRMDIPSEESGDPRREERT</sequence>
<dbReference type="Pfam" id="PF04039">
    <property type="entry name" value="MnhB"/>
    <property type="match status" value="1"/>
</dbReference>
<dbReference type="PANTHER" id="PTHR43373:SF1">
    <property type="entry name" value="NA(+)_H(+) ANTIPORTER SUBUNIT A"/>
    <property type="match status" value="1"/>
</dbReference>
<evidence type="ECO:0000256" key="9">
    <source>
        <dbReference type="RuleBase" id="RU000320"/>
    </source>
</evidence>
<feature type="transmembrane region" description="Helical" evidence="10">
    <location>
        <begin position="588"/>
        <end position="610"/>
    </location>
</feature>
<keyword evidence="6 10" id="KW-1133">Transmembrane helix</keyword>
<feature type="transmembrane region" description="Helical" evidence="10">
    <location>
        <begin position="132"/>
        <end position="150"/>
    </location>
</feature>
<feature type="transmembrane region" description="Helical" evidence="10">
    <location>
        <begin position="295"/>
        <end position="315"/>
    </location>
</feature>
<dbReference type="InterPro" id="IPR001750">
    <property type="entry name" value="ND/Mrp_TM"/>
</dbReference>
<evidence type="ECO:0000256" key="10">
    <source>
        <dbReference type="SAM" id="Phobius"/>
    </source>
</evidence>
<keyword evidence="2" id="KW-0813">Transport</keyword>
<keyword evidence="17" id="KW-1185">Reference proteome</keyword>
<feature type="transmembrane region" description="Helical" evidence="10">
    <location>
        <begin position="162"/>
        <end position="184"/>
    </location>
</feature>
<feature type="transmembrane region" description="Helical" evidence="10">
    <location>
        <begin position="676"/>
        <end position="697"/>
    </location>
</feature>
<evidence type="ECO:0000256" key="1">
    <source>
        <dbReference type="ARBA" id="ARBA00004651"/>
    </source>
</evidence>
<evidence type="ECO:0000256" key="2">
    <source>
        <dbReference type="ARBA" id="ARBA00022448"/>
    </source>
</evidence>
<proteinExistence type="predicted"/>
<dbReference type="Pfam" id="PF13244">
    <property type="entry name" value="MbhD"/>
    <property type="match status" value="1"/>
</dbReference>
<dbReference type="AlphaFoldDB" id="A0AA97LWK2"/>
<dbReference type="PANTHER" id="PTHR43373">
    <property type="entry name" value="NA(+)/H(+) ANTIPORTER SUBUNIT"/>
    <property type="match status" value="1"/>
</dbReference>
<dbReference type="EMBL" id="CP063196">
    <property type="protein sequence ID" value="UOE19355.1"/>
    <property type="molecule type" value="Genomic_DNA"/>
</dbReference>
<feature type="transmembrane region" description="Helical" evidence="10">
    <location>
        <begin position="784"/>
        <end position="802"/>
    </location>
</feature>
<feature type="transmembrane region" description="Helical" evidence="10">
    <location>
        <begin position="204"/>
        <end position="228"/>
    </location>
</feature>
<keyword evidence="7" id="KW-0406">Ion transport</keyword>
<dbReference type="Pfam" id="PF00662">
    <property type="entry name" value="Proton_antipo_N"/>
    <property type="match status" value="1"/>
</dbReference>
<evidence type="ECO:0000313" key="17">
    <source>
        <dbReference type="Proteomes" id="UP000265719"/>
    </source>
</evidence>
<evidence type="ECO:0000259" key="11">
    <source>
        <dbReference type="Pfam" id="PF00361"/>
    </source>
</evidence>
<dbReference type="InterPro" id="IPR046806">
    <property type="entry name" value="MrpA_C/MbhE"/>
</dbReference>
<evidence type="ECO:0000256" key="5">
    <source>
        <dbReference type="ARBA" id="ARBA00022692"/>
    </source>
</evidence>
<feature type="transmembrane region" description="Helical" evidence="10">
    <location>
        <begin position="840"/>
        <end position="861"/>
    </location>
</feature>
<dbReference type="GO" id="GO:0015297">
    <property type="term" value="F:antiporter activity"/>
    <property type="evidence" value="ECO:0007669"/>
    <property type="project" value="UniProtKB-KW"/>
</dbReference>
<feature type="transmembrane region" description="Helical" evidence="10">
    <location>
        <begin position="108"/>
        <end position="126"/>
    </location>
</feature>
<feature type="transmembrane region" description="Helical" evidence="10">
    <location>
        <begin position="808"/>
        <end position="828"/>
    </location>
</feature>
<feature type="domain" description="NADH:quinone oxidoreductase/Mrp antiporter transmembrane" evidence="11">
    <location>
        <begin position="126"/>
        <end position="400"/>
    </location>
</feature>
<evidence type="ECO:0000259" key="15">
    <source>
        <dbReference type="Pfam" id="PF20501"/>
    </source>
</evidence>
<dbReference type="GO" id="GO:0006811">
    <property type="term" value="P:monoatomic ion transport"/>
    <property type="evidence" value="ECO:0007669"/>
    <property type="project" value="UniProtKB-KW"/>
</dbReference>
<feature type="transmembrane region" description="Helical" evidence="10">
    <location>
        <begin position="327"/>
        <end position="344"/>
    </location>
</feature>
<feature type="transmembrane region" description="Helical" evidence="10">
    <location>
        <begin position="76"/>
        <end position="96"/>
    </location>
</feature>